<proteinExistence type="predicted"/>
<dbReference type="SUPFAM" id="SSF88946">
    <property type="entry name" value="Sigma2 domain of RNA polymerase sigma factors"/>
    <property type="match status" value="1"/>
</dbReference>
<dbReference type="InterPro" id="IPR013325">
    <property type="entry name" value="RNA_pol_sigma_r2"/>
</dbReference>
<name>A0A1G5KZT1_9HYPH</name>
<keyword evidence="2" id="KW-1185">Reference proteome</keyword>
<dbReference type="AlphaFoldDB" id="A0A1G5KZT1"/>
<evidence type="ECO:0000313" key="1">
    <source>
        <dbReference type="EMBL" id="SCZ05854.1"/>
    </source>
</evidence>
<reference evidence="1 2" key="1">
    <citation type="submission" date="2016-10" db="EMBL/GenBank/DDBJ databases">
        <authorList>
            <person name="de Groot N.N."/>
        </authorList>
    </citation>
    <scope>NUCLEOTIDE SEQUENCE [LARGE SCALE GENOMIC DNA]</scope>
    <source>
        <strain evidence="1 2">CGMCC 1.7666</strain>
    </source>
</reference>
<dbReference type="EMBL" id="FMVJ01000013">
    <property type="protein sequence ID" value="SCZ05854.1"/>
    <property type="molecule type" value="Genomic_DNA"/>
</dbReference>
<accession>A0A1G5KZT1</accession>
<dbReference type="RefSeq" id="WP_244510678.1">
    <property type="nucleotide sequence ID" value="NZ_FMVJ01000013.1"/>
</dbReference>
<dbReference type="STRING" id="549386.SAMN02927923_03742"/>
<sequence length="112" mass="12243">MQMGAVAAASLDTLDDGALVELPRNTDGAAVRLIMQRHNRLMVRGARGVVNDDAEAEDVFVSRWNLPSCRLRTSRADVGGLTAVMRDMTRRFKEIRGPKKKLAEATAPSSPH</sequence>
<dbReference type="GO" id="GO:0003700">
    <property type="term" value="F:DNA-binding transcription factor activity"/>
    <property type="evidence" value="ECO:0007669"/>
    <property type="project" value="InterPro"/>
</dbReference>
<organism evidence="1 2">
    <name type="scientific">Microvirga guangxiensis</name>
    <dbReference type="NCBI Taxonomy" id="549386"/>
    <lineage>
        <taxon>Bacteria</taxon>
        <taxon>Pseudomonadati</taxon>
        <taxon>Pseudomonadota</taxon>
        <taxon>Alphaproteobacteria</taxon>
        <taxon>Hyphomicrobiales</taxon>
        <taxon>Methylobacteriaceae</taxon>
        <taxon>Microvirga</taxon>
    </lineage>
</organism>
<evidence type="ECO:0000313" key="2">
    <source>
        <dbReference type="Proteomes" id="UP000199569"/>
    </source>
</evidence>
<dbReference type="Proteomes" id="UP000199569">
    <property type="component" value="Unassembled WGS sequence"/>
</dbReference>
<protein>
    <submittedName>
        <fullName evidence="1">RNA polymerase sigma-70 factor, ECF subfamily</fullName>
    </submittedName>
</protein>
<dbReference type="GO" id="GO:0006352">
    <property type="term" value="P:DNA-templated transcription initiation"/>
    <property type="evidence" value="ECO:0007669"/>
    <property type="project" value="InterPro"/>
</dbReference>
<gene>
    <name evidence="1" type="ORF">SAMN02927923_03742</name>
</gene>